<protein>
    <recommendedName>
        <fullName evidence="7">Hydrophobin</fullName>
    </recommendedName>
</protein>
<evidence type="ECO:0000256" key="7">
    <source>
        <dbReference type="RuleBase" id="RU365009"/>
    </source>
</evidence>
<comment type="similarity">
    <text evidence="2 7">Belongs to the fungal hydrophobin family.</text>
</comment>
<comment type="caution">
    <text evidence="8">The sequence shown here is derived from an EMBL/GenBank/DDBJ whole genome shotgun (WGS) entry which is preliminary data.</text>
</comment>
<dbReference type="InterPro" id="IPR019778">
    <property type="entry name" value="Class_I_Hydrophobin_CS"/>
</dbReference>
<keyword evidence="4 7" id="KW-0964">Secreted</keyword>
<evidence type="ECO:0000256" key="3">
    <source>
        <dbReference type="ARBA" id="ARBA00022512"/>
    </source>
</evidence>
<dbReference type="EMBL" id="WHUW01000257">
    <property type="protein sequence ID" value="KAF8416419.1"/>
    <property type="molecule type" value="Genomic_DNA"/>
</dbReference>
<proteinExistence type="inferred from homology"/>
<keyword evidence="5 7" id="KW-0732">Signal</keyword>
<comment type="subcellular location">
    <subcellularLocation>
        <location evidence="1 7">Secreted</location>
        <location evidence="1 7">Cell wall</location>
    </subcellularLocation>
</comment>
<dbReference type="SMART" id="SM00075">
    <property type="entry name" value="HYDRO"/>
    <property type="match status" value="1"/>
</dbReference>
<dbReference type="Pfam" id="PF01185">
    <property type="entry name" value="Hydrophobin"/>
    <property type="match status" value="1"/>
</dbReference>
<accession>A0AAD4BBX5</accession>
<name>A0AAD4BBX5_BOLED</name>
<reference evidence="8" key="1">
    <citation type="submission" date="2019-10" db="EMBL/GenBank/DDBJ databases">
        <authorList>
            <consortium name="DOE Joint Genome Institute"/>
            <person name="Kuo A."/>
            <person name="Miyauchi S."/>
            <person name="Kiss E."/>
            <person name="Drula E."/>
            <person name="Kohler A."/>
            <person name="Sanchez-Garcia M."/>
            <person name="Andreopoulos B."/>
            <person name="Barry K.W."/>
            <person name="Bonito G."/>
            <person name="Buee M."/>
            <person name="Carver A."/>
            <person name="Chen C."/>
            <person name="Cichocki N."/>
            <person name="Clum A."/>
            <person name="Culley D."/>
            <person name="Crous P.W."/>
            <person name="Fauchery L."/>
            <person name="Girlanda M."/>
            <person name="Hayes R."/>
            <person name="Keri Z."/>
            <person name="LaButti K."/>
            <person name="Lipzen A."/>
            <person name="Lombard V."/>
            <person name="Magnuson J."/>
            <person name="Maillard F."/>
            <person name="Morin E."/>
            <person name="Murat C."/>
            <person name="Nolan M."/>
            <person name="Ohm R."/>
            <person name="Pangilinan J."/>
            <person name="Pereira M."/>
            <person name="Perotto S."/>
            <person name="Peter M."/>
            <person name="Riley R."/>
            <person name="Sitrit Y."/>
            <person name="Stielow B."/>
            <person name="Szollosi G."/>
            <person name="Zifcakova L."/>
            <person name="Stursova M."/>
            <person name="Spatafora J.W."/>
            <person name="Tedersoo L."/>
            <person name="Vaario L.-M."/>
            <person name="Yamada A."/>
            <person name="Yan M."/>
            <person name="Wang P."/>
            <person name="Xu J."/>
            <person name="Bruns T."/>
            <person name="Baldrian P."/>
            <person name="Vilgalys R."/>
            <person name="Henrissat B."/>
            <person name="Grigoriev I.V."/>
            <person name="Hibbett D."/>
            <person name="Nagy L.G."/>
            <person name="Martin F.M."/>
        </authorList>
    </citation>
    <scope>NUCLEOTIDE SEQUENCE</scope>
    <source>
        <strain evidence="8">BED1</strain>
    </source>
</reference>
<dbReference type="Proteomes" id="UP001194468">
    <property type="component" value="Unassembled WGS sequence"/>
</dbReference>
<evidence type="ECO:0000313" key="9">
    <source>
        <dbReference type="Proteomes" id="UP001194468"/>
    </source>
</evidence>
<organism evidence="8 9">
    <name type="scientific">Boletus edulis BED1</name>
    <dbReference type="NCBI Taxonomy" id="1328754"/>
    <lineage>
        <taxon>Eukaryota</taxon>
        <taxon>Fungi</taxon>
        <taxon>Dikarya</taxon>
        <taxon>Basidiomycota</taxon>
        <taxon>Agaricomycotina</taxon>
        <taxon>Agaricomycetes</taxon>
        <taxon>Agaricomycetidae</taxon>
        <taxon>Boletales</taxon>
        <taxon>Boletineae</taxon>
        <taxon>Boletaceae</taxon>
        <taxon>Boletoideae</taxon>
        <taxon>Boletus</taxon>
    </lineage>
</organism>
<evidence type="ECO:0000256" key="1">
    <source>
        <dbReference type="ARBA" id="ARBA00004191"/>
    </source>
</evidence>
<dbReference type="AlphaFoldDB" id="A0AAD4BBX5"/>
<keyword evidence="9" id="KW-1185">Reference proteome</keyword>
<dbReference type="PROSITE" id="PS00956">
    <property type="entry name" value="HYDROPHOBIN"/>
    <property type="match status" value="1"/>
</dbReference>
<dbReference type="GO" id="GO:0005199">
    <property type="term" value="F:structural constituent of cell wall"/>
    <property type="evidence" value="ECO:0007669"/>
    <property type="project" value="InterPro"/>
</dbReference>
<sequence length="116" mass="11645">MFARFVTIAPLVALAAVAAAAPNALEARTDGSTCNSGSIYCCNQKFDNTSSFGGGLLGLLGILNGLGLNLGVQCSPITVIGLLSNGAQCTQQTACCTNVNQNGLINVACSPIAIPL</sequence>
<dbReference type="InterPro" id="IPR001338">
    <property type="entry name" value="Class_I_Hydrophobin"/>
</dbReference>
<gene>
    <name evidence="8" type="ORF">L210DRAFT_3582731</name>
</gene>
<evidence type="ECO:0000256" key="2">
    <source>
        <dbReference type="ARBA" id="ARBA00010446"/>
    </source>
</evidence>
<evidence type="ECO:0000256" key="5">
    <source>
        <dbReference type="ARBA" id="ARBA00022729"/>
    </source>
</evidence>
<reference evidence="8" key="2">
    <citation type="journal article" date="2020" name="Nat. Commun.">
        <title>Large-scale genome sequencing of mycorrhizal fungi provides insights into the early evolution of symbiotic traits.</title>
        <authorList>
            <person name="Miyauchi S."/>
            <person name="Kiss E."/>
            <person name="Kuo A."/>
            <person name="Drula E."/>
            <person name="Kohler A."/>
            <person name="Sanchez-Garcia M."/>
            <person name="Morin E."/>
            <person name="Andreopoulos B."/>
            <person name="Barry K.W."/>
            <person name="Bonito G."/>
            <person name="Buee M."/>
            <person name="Carver A."/>
            <person name="Chen C."/>
            <person name="Cichocki N."/>
            <person name="Clum A."/>
            <person name="Culley D."/>
            <person name="Crous P.W."/>
            <person name="Fauchery L."/>
            <person name="Girlanda M."/>
            <person name="Hayes R.D."/>
            <person name="Keri Z."/>
            <person name="LaButti K."/>
            <person name="Lipzen A."/>
            <person name="Lombard V."/>
            <person name="Magnuson J."/>
            <person name="Maillard F."/>
            <person name="Murat C."/>
            <person name="Nolan M."/>
            <person name="Ohm R.A."/>
            <person name="Pangilinan J."/>
            <person name="Pereira M.F."/>
            <person name="Perotto S."/>
            <person name="Peter M."/>
            <person name="Pfister S."/>
            <person name="Riley R."/>
            <person name="Sitrit Y."/>
            <person name="Stielow J.B."/>
            <person name="Szollosi G."/>
            <person name="Zifcakova L."/>
            <person name="Stursova M."/>
            <person name="Spatafora J.W."/>
            <person name="Tedersoo L."/>
            <person name="Vaario L.M."/>
            <person name="Yamada A."/>
            <person name="Yan M."/>
            <person name="Wang P."/>
            <person name="Xu J."/>
            <person name="Bruns T."/>
            <person name="Baldrian P."/>
            <person name="Vilgalys R."/>
            <person name="Dunand C."/>
            <person name="Henrissat B."/>
            <person name="Grigoriev I.V."/>
            <person name="Hibbett D."/>
            <person name="Nagy L.G."/>
            <person name="Martin F.M."/>
        </authorList>
    </citation>
    <scope>NUCLEOTIDE SEQUENCE</scope>
    <source>
        <strain evidence="8">BED1</strain>
    </source>
</reference>
<feature type="signal peptide" evidence="7">
    <location>
        <begin position="1"/>
        <end position="20"/>
    </location>
</feature>
<feature type="chain" id="PRO_5041769575" description="Hydrophobin" evidence="7">
    <location>
        <begin position="21"/>
        <end position="116"/>
    </location>
</feature>
<dbReference type="CDD" id="cd23507">
    <property type="entry name" value="hydrophobin_I"/>
    <property type="match status" value="1"/>
</dbReference>
<evidence type="ECO:0000313" key="8">
    <source>
        <dbReference type="EMBL" id="KAF8416419.1"/>
    </source>
</evidence>
<keyword evidence="6 7" id="KW-1015">Disulfide bond</keyword>
<evidence type="ECO:0000256" key="6">
    <source>
        <dbReference type="ARBA" id="ARBA00023157"/>
    </source>
</evidence>
<dbReference type="GO" id="GO:0009277">
    <property type="term" value="C:fungal-type cell wall"/>
    <property type="evidence" value="ECO:0007669"/>
    <property type="project" value="InterPro"/>
</dbReference>
<evidence type="ECO:0000256" key="4">
    <source>
        <dbReference type="ARBA" id="ARBA00022525"/>
    </source>
</evidence>
<keyword evidence="3 7" id="KW-0134">Cell wall</keyword>